<dbReference type="Proteomes" id="UP000799437">
    <property type="component" value="Unassembled WGS sequence"/>
</dbReference>
<accession>A0A6A6WF80</accession>
<gene>
    <name evidence="4" type="ORF">EJ05DRAFT_276621</name>
</gene>
<dbReference type="EMBL" id="ML996568">
    <property type="protein sequence ID" value="KAF2760237.1"/>
    <property type="molecule type" value="Genomic_DNA"/>
</dbReference>
<dbReference type="AlphaFoldDB" id="A0A6A6WF80"/>
<dbReference type="InterPro" id="IPR052008">
    <property type="entry name" value="Mitoribosomal_protein_bL33"/>
</dbReference>
<dbReference type="OrthoDB" id="275534at2759"/>
<dbReference type="RefSeq" id="XP_033602688.1">
    <property type="nucleotide sequence ID" value="XM_033740402.1"/>
</dbReference>
<keyword evidence="3" id="KW-0687">Ribonucleoprotein</keyword>
<reference evidence="4" key="1">
    <citation type="journal article" date="2020" name="Stud. Mycol.">
        <title>101 Dothideomycetes genomes: a test case for predicting lifestyles and emergence of pathogens.</title>
        <authorList>
            <person name="Haridas S."/>
            <person name="Albert R."/>
            <person name="Binder M."/>
            <person name="Bloem J."/>
            <person name="Labutti K."/>
            <person name="Salamov A."/>
            <person name="Andreopoulos B."/>
            <person name="Baker S."/>
            <person name="Barry K."/>
            <person name="Bills G."/>
            <person name="Bluhm B."/>
            <person name="Cannon C."/>
            <person name="Castanera R."/>
            <person name="Culley D."/>
            <person name="Daum C."/>
            <person name="Ezra D."/>
            <person name="Gonzalez J."/>
            <person name="Henrissat B."/>
            <person name="Kuo A."/>
            <person name="Liang C."/>
            <person name="Lipzen A."/>
            <person name="Lutzoni F."/>
            <person name="Magnuson J."/>
            <person name="Mondo S."/>
            <person name="Nolan M."/>
            <person name="Ohm R."/>
            <person name="Pangilinan J."/>
            <person name="Park H.-J."/>
            <person name="Ramirez L."/>
            <person name="Alfaro M."/>
            <person name="Sun H."/>
            <person name="Tritt A."/>
            <person name="Yoshinaga Y."/>
            <person name="Zwiers L.-H."/>
            <person name="Turgeon B."/>
            <person name="Goodwin S."/>
            <person name="Spatafora J."/>
            <person name="Crous P."/>
            <person name="Grigoriev I."/>
        </authorList>
    </citation>
    <scope>NUCLEOTIDE SEQUENCE</scope>
    <source>
        <strain evidence="4">CBS 121739</strain>
    </source>
</reference>
<proteinExistence type="inferred from homology"/>
<evidence type="ECO:0008006" key="6">
    <source>
        <dbReference type="Google" id="ProtNLM"/>
    </source>
</evidence>
<dbReference type="Gene3D" id="2.20.28.120">
    <property type="entry name" value="Ribosomal protein L33"/>
    <property type="match status" value="1"/>
</dbReference>
<dbReference type="InterPro" id="IPR038584">
    <property type="entry name" value="Ribosomal_bL33_sf"/>
</dbReference>
<dbReference type="GO" id="GO:1990904">
    <property type="term" value="C:ribonucleoprotein complex"/>
    <property type="evidence" value="ECO:0007669"/>
    <property type="project" value="UniProtKB-KW"/>
</dbReference>
<evidence type="ECO:0000313" key="4">
    <source>
        <dbReference type="EMBL" id="KAF2760237.1"/>
    </source>
</evidence>
<keyword evidence="5" id="KW-1185">Reference proteome</keyword>
<evidence type="ECO:0000256" key="2">
    <source>
        <dbReference type="ARBA" id="ARBA00022980"/>
    </source>
</evidence>
<comment type="similarity">
    <text evidence="1">Belongs to the bacterial ribosomal protein bL33 family.</text>
</comment>
<dbReference type="PANTHER" id="PTHR47037:SF1">
    <property type="entry name" value="LARGE RIBOSOMAL SUBUNIT PROTEIN BL33M"/>
    <property type="match status" value="1"/>
</dbReference>
<evidence type="ECO:0000256" key="1">
    <source>
        <dbReference type="ARBA" id="ARBA00007596"/>
    </source>
</evidence>
<organism evidence="4 5">
    <name type="scientific">Pseudovirgaria hyperparasitica</name>
    <dbReference type="NCBI Taxonomy" id="470096"/>
    <lineage>
        <taxon>Eukaryota</taxon>
        <taxon>Fungi</taxon>
        <taxon>Dikarya</taxon>
        <taxon>Ascomycota</taxon>
        <taxon>Pezizomycotina</taxon>
        <taxon>Dothideomycetes</taxon>
        <taxon>Dothideomycetes incertae sedis</taxon>
        <taxon>Acrospermales</taxon>
        <taxon>Acrospermaceae</taxon>
        <taxon>Pseudovirgaria</taxon>
    </lineage>
</organism>
<evidence type="ECO:0000313" key="5">
    <source>
        <dbReference type="Proteomes" id="UP000799437"/>
    </source>
</evidence>
<dbReference type="GeneID" id="54481456"/>
<protein>
    <recommendedName>
        <fullName evidence="6">Ribosomal protein L33</fullName>
    </recommendedName>
</protein>
<keyword evidence="2" id="KW-0689">Ribosomal protein</keyword>
<name>A0A6A6WF80_9PEZI</name>
<dbReference type="GO" id="GO:0005739">
    <property type="term" value="C:mitochondrion"/>
    <property type="evidence" value="ECO:0007669"/>
    <property type="project" value="TreeGrafter"/>
</dbReference>
<dbReference type="GO" id="GO:0005840">
    <property type="term" value="C:ribosome"/>
    <property type="evidence" value="ECO:0007669"/>
    <property type="project" value="UniProtKB-KW"/>
</dbReference>
<sequence length="215" mass="24604">MPSCMLVPQASNTSAQLRDIRMLAEMLSNLTSSPRTHPHRQFLLRNGSGRSIMAKAKKSRTIAVRLISMALTGYFKTFTRPRKARPLSLLRYDPVEESPLSRAETGEVKTRIQPASEKCIYRNEPTNSRPYQCTSTTTLRISTGIEPPNPTDNTHITRSEHMYISHTIYHTTTPRPTETFNEREIVQETRRGSRSIVLYSYLFSFSYKICIDPAF</sequence>
<evidence type="ECO:0000256" key="3">
    <source>
        <dbReference type="ARBA" id="ARBA00023274"/>
    </source>
</evidence>
<dbReference type="PANTHER" id="PTHR47037">
    <property type="entry name" value="39S RIBOSOMAL PROTEIN L33, MITOCHONDRIAL"/>
    <property type="match status" value="1"/>
</dbReference>